<evidence type="ECO:0000313" key="2">
    <source>
        <dbReference type="EMBL" id="MED6209397.1"/>
    </source>
</evidence>
<keyword evidence="3" id="KW-1185">Reference proteome</keyword>
<feature type="compositionally biased region" description="Basic and acidic residues" evidence="1">
    <location>
        <begin position="188"/>
        <end position="199"/>
    </location>
</feature>
<accession>A0ABU6YG62</accession>
<dbReference type="EMBL" id="JASCZI010242068">
    <property type="protein sequence ID" value="MED6209397.1"/>
    <property type="molecule type" value="Genomic_DNA"/>
</dbReference>
<name>A0ABU6YG62_9FABA</name>
<comment type="caution">
    <text evidence="2">The sequence shown here is derived from an EMBL/GenBank/DDBJ whole genome shotgun (WGS) entry which is preliminary data.</text>
</comment>
<evidence type="ECO:0000256" key="1">
    <source>
        <dbReference type="SAM" id="MobiDB-lite"/>
    </source>
</evidence>
<feature type="region of interest" description="Disordered" evidence="1">
    <location>
        <begin position="180"/>
        <end position="199"/>
    </location>
</feature>
<gene>
    <name evidence="2" type="ORF">PIB30_054296</name>
</gene>
<protein>
    <submittedName>
        <fullName evidence="2">Uncharacterized protein</fullName>
    </submittedName>
</protein>
<evidence type="ECO:0000313" key="3">
    <source>
        <dbReference type="Proteomes" id="UP001341840"/>
    </source>
</evidence>
<sequence>MPTFHGYHGDSQSSSIYSPWDWIQAHLKCLIPNYQPSHIDDSSTLSYQSFHKQNKICEEIKEVCNNIYATLSKMIEEEENSDPENLDSTTHSPTNTYSFTSYLDNSANLDHNSIPILDQTTTHNRIAEIQQSRIQIQIAKNLDLHEEVNDANFELAKERVNQPPPKPPELILHRVVSCNGDGTTEVQGDGHARDDEAAD</sequence>
<dbReference type="Proteomes" id="UP001341840">
    <property type="component" value="Unassembled WGS sequence"/>
</dbReference>
<proteinExistence type="predicted"/>
<organism evidence="2 3">
    <name type="scientific">Stylosanthes scabra</name>
    <dbReference type="NCBI Taxonomy" id="79078"/>
    <lineage>
        <taxon>Eukaryota</taxon>
        <taxon>Viridiplantae</taxon>
        <taxon>Streptophyta</taxon>
        <taxon>Embryophyta</taxon>
        <taxon>Tracheophyta</taxon>
        <taxon>Spermatophyta</taxon>
        <taxon>Magnoliopsida</taxon>
        <taxon>eudicotyledons</taxon>
        <taxon>Gunneridae</taxon>
        <taxon>Pentapetalae</taxon>
        <taxon>rosids</taxon>
        <taxon>fabids</taxon>
        <taxon>Fabales</taxon>
        <taxon>Fabaceae</taxon>
        <taxon>Papilionoideae</taxon>
        <taxon>50 kb inversion clade</taxon>
        <taxon>dalbergioids sensu lato</taxon>
        <taxon>Dalbergieae</taxon>
        <taxon>Pterocarpus clade</taxon>
        <taxon>Stylosanthes</taxon>
    </lineage>
</organism>
<reference evidence="2 3" key="1">
    <citation type="journal article" date="2023" name="Plants (Basel)">
        <title>Bridging the Gap: Combining Genomics and Transcriptomics Approaches to Understand Stylosanthes scabra, an Orphan Legume from the Brazilian Caatinga.</title>
        <authorList>
            <person name="Ferreira-Neto J.R.C."/>
            <person name="da Silva M.D."/>
            <person name="Binneck E."/>
            <person name="de Melo N.F."/>
            <person name="da Silva R.H."/>
            <person name="de Melo A.L.T.M."/>
            <person name="Pandolfi V."/>
            <person name="Bustamante F.O."/>
            <person name="Brasileiro-Vidal A.C."/>
            <person name="Benko-Iseppon A.M."/>
        </authorList>
    </citation>
    <scope>NUCLEOTIDE SEQUENCE [LARGE SCALE GENOMIC DNA]</scope>
    <source>
        <tissue evidence="2">Leaves</tissue>
    </source>
</reference>